<gene>
    <name evidence="1" type="primary">ABSGL_06400.1 scaffold 8296</name>
</gene>
<protein>
    <submittedName>
        <fullName evidence="1">Uncharacterized protein</fullName>
    </submittedName>
</protein>
<dbReference type="InParanoid" id="A0A163JQ68"/>
<sequence>MVLEEILNQPRIVKRATTGRDLKERCSRLTKVAIDILFHGVVQVNRRSRAKKRLPDFWKLGFDVLDSINPNLDAMGMAYKKEVLERV</sequence>
<evidence type="ECO:0000313" key="2">
    <source>
        <dbReference type="Proteomes" id="UP000078561"/>
    </source>
</evidence>
<dbReference type="AlphaFoldDB" id="A0A163JQ68"/>
<evidence type="ECO:0000313" key="1">
    <source>
        <dbReference type="EMBL" id="SAM00684.1"/>
    </source>
</evidence>
<dbReference type="EMBL" id="LT553376">
    <property type="protein sequence ID" value="SAM00684.1"/>
    <property type="molecule type" value="Genomic_DNA"/>
</dbReference>
<accession>A0A163JQ68</accession>
<reference evidence="1" key="1">
    <citation type="submission" date="2016-04" db="EMBL/GenBank/DDBJ databases">
        <authorList>
            <person name="Evans L.H."/>
            <person name="Alamgir A."/>
            <person name="Owens N."/>
            <person name="Weber N.D."/>
            <person name="Virtaneva K."/>
            <person name="Barbian K."/>
            <person name="Babar A."/>
            <person name="Rosenke K."/>
        </authorList>
    </citation>
    <scope>NUCLEOTIDE SEQUENCE [LARGE SCALE GENOMIC DNA]</scope>
    <source>
        <strain evidence="1">CBS 101.48</strain>
    </source>
</reference>
<name>A0A163JQ68_ABSGL</name>
<organism evidence="1">
    <name type="scientific">Absidia glauca</name>
    <name type="common">Pin mould</name>
    <dbReference type="NCBI Taxonomy" id="4829"/>
    <lineage>
        <taxon>Eukaryota</taxon>
        <taxon>Fungi</taxon>
        <taxon>Fungi incertae sedis</taxon>
        <taxon>Mucoromycota</taxon>
        <taxon>Mucoromycotina</taxon>
        <taxon>Mucoromycetes</taxon>
        <taxon>Mucorales</taxon>
        <taxon>Cunninghamellaceae</taxon>
        <taxon>Absidia</taxon>
    </lineage>
</organism>
<keyword evidence="2" id="KW-1185">Reference proteome</keyword>
<proteinExistence type="predicted"/>
<dbReference type="Proteomes" id="UP000078561">
    <property type="component" value="Unassembled WGS sequence"/>
</dbReference>